<dbReference type="AlphaFoldDB" id="A0AAV9ZZT5"/>
<keyword evidence="3" id="KW-1185">Reference proteome</keyword>
<organism evidence="2 3">
    <name type="scientific">Favolaschia claudopus</name>
    <dbReference type="NCBI Taxonomy" id="2862362"/>
    <lineage>
        <taxon>Eukaryota</taxon>
        <taxon>Fungi</taxon>
        <taxon>Dikarya</taxon>
        <taxon>Basidiomycota</taxon>
        <taxon>Agaricomycotina</taxon>
        <taxon>Agaricomycetes</taxon>
        <taxon>Agaricomycetidae</taxon>
        <taxon>Agaricales</taxon>
        <taxon>Marasmiineae</taxon>
        <taxon>Mycenaceae</taxon>
        <taxon>Favolaschia</taxon>
    </lineage>
</organism>
<comment type="caution">
    <text evidence="2">The sequence shown here is derived from an EMBL/GenBank/DDBJ whole genome shotgun (WGS) entry which is preliminary data.</text>
</comment>
<dbReference type="Proteomes" id="UP001362999">
    <property type="component" value="Unassembled WGS sequence"/>
</dbReference>
<evidence type="ECO:0000313" key="3">
    <source>
        <dbReference type="Proteomes" id="UP001362999"/>
    </source>
</evidence>
<dbReference type="EMBL" id="JAWWNJ010000096">
    <property type="protein sequence ID" value="KAK6996809.1"/>
    <property type="molecule type" value="Genomic_DNA"/>
</dbReference>
<reference evidence="2 3" key="1">
    <citation type="journal article" date="2024" name="J Genomics">
        <title>Draft genome sequencing and assembly of Favolaschia claudopus CIRM-BRFM 2984 isolated from oak limbs.</title>
        <authorList>
            <person name="Navarro D."/>
            <person name="Drula E."/>
            <person name="Chaduli D."/>
            <person name="Cazenave R."/>
            <person name="Ahrendt S."/>
            <person name="Wang J."/>
            <person name="Lipzen A."/>
            <person name="Daum C."/>
            <person name="Barry K."/>
            <person name="Grigoriev I.V."/>
            <person name="Favel A."/>
            <person name="Rosso M.N."/>
            <person name="Martin F."/>
        </authorList>
    </citation>
    <scope>NUCLEOTIDE SEQUENCE [LARGE SCALE GENOMIC DNA]</scope>
    <source>
        <strain evidence="2 3">CIRM-BRFM 2984</strain>
    </source>
</reference>
<gene>
    <name evidence="2" type="ORF">R3P38DRAFT_3221947</name>
</gene>
<evidence type="ECO:0000256" key="1">
    <source>
        <dbReference type="SAM" id="MobiDB-lite"/>
    </source>
</evidence>
<accession>A0AAV9ZZT5</accession>
<proteinExistence type="predicted"/>
<evidence type="ECO:0000313" key="2">
    <source>
        <dbReference type="EMBL" id="KAK6996809.1"/>
    </source>
</evidence>
<sequence>MNMRLSTSCHSRRPTLSLSLTPPFTFRLHDSVVHQVHDAAIDRGGSIPFARSKLGRFNRRRQWYVPPRASALAEQPEEERVEEGSIGPRFIPWKGSPRSGQKSIILASKPTSQPDKNAPWRPGWLGSRPDKIPQIAEVRSAEIGGRKSASPPIVFNDANWDGNRQKR</sequence>
<name>A0AAV9ZZT5_9AGAR</name>
<feature type="region of interest" description="Disordered" evidence="1">
    <location>
        <begin position="70"/>
        <end position="167"/>
    </location>
</feature>
<protein>
    <submittedName>
        <fullName evidence="2">Uncharacterized protein</fullName>
    </submittedName>
</protein>